<reference evidence="3 4" key="1">
    <citation type="submission" date="2014-01" db="EMBL/GenBank/DDBJ databases">
        <title>Full genme sequencing of cellulolytic bacterium Gynuella sunshinyii YC6258T gen. nov., sp. nov.</title>
        <authorList>
            <person name="Khan H."/>
            <person name="Chung E.J."/>
            <person name="Chung Y.R."/>
        </authorList>
    </citation>
    <scope>NUCLEOTIDE SEQUENCE [LARGE SCALE GENOMIC DNA]</scope>
    <source>
        <strain evidence="3 4">YC6258</strain>
    </source>
</reference>
<evidence type="ECO:0000313" key="3">
    <source>
        <dbReference type="EMBL" id="AJQ93514.1"/>
    </source>
</evidence>
<organism evidence="3 4">
    <name type="scientific">Gynuella sunshinyii YC6258</name>
    <dbReference type="NCBI Taxonomy" id="1445510"/>
    <lineage>
        <taxon>Bacteria</taxon>
        <taxon>Pseudomonadati</taxon>
        <taxon>Pseudomonadota</taxon>
        <taxon>Gammaproteobacteria</taxon>
        <taxon>Oceanospirillales</taxon>
        <taxon>Saccharospirillaceae</taxon>
        <taxon>Gynuella</taxon>
    </lineage>
</organism>
<keyword evidence="4" id="KW-1185">Reference proteome</keyword>
<dbReference type="Pfam" id="PF00582">
    <property type="entry name" value="Usp"/>
    <property type="match status" value="1"/>
</dbReference>
<protein>
    <submittedName>
        <fullName evidence="3">Universal stress protein UspA and related nucleotide-binding protein</fullName>
    </submittedName>
</protein>
<dbReference type="PANTHER" id="PTHR46268:SF6">
    <property type="entry name" value="UNIVERSAL STRESS PROTEIN UP12"/>
    <property type="match status" value="1"/>
</dbReference>
<evidence type="ECO:0000259" key="2">
    <source>
        <dbReference type="Pfam" id="PF00582"/>
    </source>
</evidence>
<sequence>MYKKVLAPVDLKENGYSPAIAKTALALANAEDAEIYLVSVLNGVASASPEFEQFEEKLMAFAEQHMGVDNRVSLHVLLGNASEEILKFAKAKACDLIIIANHKQSTNMLGNPGFGTITAKVAVQAACSVLIVKASS</sequence>
<accession>A0A0C5VT68</accession>
<evidence type="ECO:0000313" key="4">
    <source>
        <dbReference type="Proteomes" id="UP000032266"/>
    </source>
</evidence>
<dbReference type="KEGG" id="gsn:YC6258_01466"/>
<name>A0A0C5VT68_9GAMM</name>
<proteinExistence type="inferred from homology"/>
<dbReference type="OrthoDB" id="9792500at2"/>
<gene>
    <name evidence="3" type="ORF">YC6258_01466</name>
</gene>
<dbReference type="InterPro" id="IPR014729">
    <property type="entry name" value="Rossmann-like_a/b/a_fold"/>
</dbReference>
<dbReference type="EMBL" id="CP007142">
    <property type="protein sequence ID" value="AJQ93514.1"/>
    <property type="molecule type" value="Genomic_DNA"/>
</dbReference>
<dbReference type="Gene3D" id="3.40.50.620">
    <property type="entry name" value="HUPs"/>
    <property type="match status" value="1"/>
</dbReference>
<feature type="domain" description="UspA" evidence="2">
    <location>
        <begin position="1"/>
        <end position="133"/>
    </location>
</feature>
<evidence type="ECO:0000256" key="1">
    <source>
        <dbReference type="ARBA" id="ARBA00008791"/>
    </source>
</evidence>
<dbReference type="PANTHER" id="PTHR46268">
    <property type="entry name" value="STRESS RESPONSE PROTEIN NHAX"/>
    <property type="match status" value="1"/>
</dbReference>
<dbReference type="RefSeq" id="WP_044616274.1">
    <property type="nucleotide sequence ID" value="NZ_CP007142.1"/>
</dbReference>
<comment type="similarity">
    <text evidence="1">Belongs to the universal stress protein A family.</text>
</comment>
<dbReference type="AlphaFoldDB" id="A0A0C5VT68"/>
<dbReference type="Proteomes" id="UP000032266">
    <property type="component" value="Chromosome"/>
</dbReference>
<dbReference type="InterPro" id="IPR006016">
    <property type="entry name" value="UspA"/>
</dbReference>
<dbReference type="HOGENOM" id="CLU_049301_11_2_6"/>
<dbReference type="CDD" id="cd00293">
    <property type="entry name" value="USP-like"/>
    <property type="match status" value="1"/>
</dbReference>
<dbReference type="SUPFAM" id="SSF52402">
    <property type="entry name" value="Adenine nucleotide alpha hydrolases-like"/>
    <property type="match status" value="1"/>
</dbReference>